<dbReference type="AlphaFoldDB" id="V8NSM3"/>
<evidence type="ECO:0000313" key="1">
    <source>
        <dbReference type="EMBL" id="ETE64951.1"/>
    </source>
</evidence>
<accession>V8NSM3</accession>
<protein>
    <submittedName>
        <fullName evidence="1">Uncharacterized protein</fullName>
    </submittedName>
</protein>
<keyword evidence="2" id="KW-1185">Reference proteome</keyword>
<evidence type="ECO:0000313" key="2">
    <source>
        <dbReference type="Proteomes" id="UP000018936"/>
    </source>
</evidence>
<gene>
    <name evidence="1" type="ORF">L345_09283</name>
</gene>
<reference evidence="1 2" key="1">
    <citation type="journal article" date="2013" name="Proc. Natl. Acad. Sci. U.S.A.">
        <title>The king cobra genome reveals dynamic gene evolution and adaptation in the snake venom system.</title>
        <authorList>
            <person name="Vonk F.J."/>
            <person name="Casewell N.R."/>
            <person name="Henkel C.V."/>
            <person name="Heimberg A.M."/>
            <person name="Jansen H.J."/>
            <person name="McCleary R.J."/>
            <person name="Kerkkamp H.M."/>
            <person name="Vos R.A."/>
            <person name="Guerreiro I."/>
            <person name="Calvete J.J."/>
            <person name="Wuster W."/>
            <person name="Woods A.E."/>
            <person name="Logan J.M."/>
            <person name="Harrison R.A."/>
            <person name="Castoe T.A."/>
            <person name="de Koning A.P."/>
            <person name="Pollock D.D."/>
            <person name="Yandell M."/>
            <person name="Calderon D."/>
            <person name="Renjifo C."/>
            <person name="Currier R.B."/>
            <person name="Salgado D."/>
            <person name="Pla D."/>
            <person name="Sanz L."/>
            <person name="Hyder A.S."/>
            <person name="Ribeiro J.M."/>
            <person name="Arntzen J.W."/>
            <person name="van den Thillart G.E."/>
            <person name="Boetzer M."/>
            <person name="Pirovano W."/>
            <person name="Dirks R.P."/>
            <person name="Spaink H.P."/>
            <person name="Duboule D."/>
            <person name="McGlinn E."/>
            <person name="Kini R.M."/>
            <person name="Richardson M.K."/>
        </authorList>
    </citation>
    <scope>NUCLEOTIDE SEQUENCE</scope>
    <source>
        <tissue evidence="1">Blood</tissue>
    </source>
</reference>
<sequence length="160" mass="16905">MVFFSPKFARSPPAPIIYHRHATSSLKERRGKFPPALRGDVSYLRLLLAGESTCFGISGSPILVGDGGKNGGAPEAFLPAARSFKPAGGSHFILVSLLISSPFFVCASNSFPASSQTNSVQFPTSAFISWECICSGVPVGPPSRFGCSEGSDVDVTLFSW</sequence>
<organism evidence="1 2">
    <name type="scientific">Ophiophagus hannah</name>
    <name type="common">King cobra</name>
    <name type="synonym">Naja hannah</name>
    <dbReference type="NCBI Taxonomy" id="8665"/>
    <lineage>
        <taxon>Eukaryota</taxon>
        <taxon>Metazoa</taxon>
        <taxon>Chordata</taxon>
        <taxon>Craniata</taxon>
        <taxon>Vertebrata</taxon>
        <taxon>Euteleostomi</taxon>
        <taxon>Lepidosauria</taxon>
        <taxon>Squamata</taxon>
        <taxon>Bifurcata</taxon>
        <taxon>Unidentata</taxon>
        <taxon>Episquamata</taxon>
        <taxon>Toxicofera</taxon>
        <taxon>Serpentes</taxon>
        <taxon>Colubroidea</taxon>
        <taxon>Elapidae</taxon>
        <taxon>Elapinae</taxon>
        <taxon>Ophiophagus</taxon>
    </lineage>
</organism>
<proteinExistence type="predicted"/>
<dbReference type="Proteomes" id="UP000018936">
    <property type="component" value="Unassembled WGS sequence"/>
</dbReference>
<comment type="caution">
    <text evidence="1">The sequence shown here is derived from an EMBL/GenBank/DDBJ whole genome shotgun (WGS) entry which is preliminary data.</text>
</comment>
<dbReference type="EMBL" id="AZIM01002044">
    <property type="protein sequence ID" value="ETE64951.1"/>
    <property type="molecule type" value="Genomic_DNA"/>
</dbReference>
<name>V8NSM3_OPHHA</name>
<feature type="non-terminal residue" evidence="1">
    <location>
        <position position="1"/>
    </location>
</feature>